<dbReference type="Proteomes" id="UP001358586">
    <property type="component" value="Chromosome 6"/>
</dbReference>
<gene>
    <name evidence="1" type="ORF">PVK06_020614</name>
</gene>
<evidence type="ECO:0000313" key="2">
    <source>
        <dbReference type="Proteomes" id="UP001358586"/>
    </source>
</evidence>
<reference evidence="1 2" key="1">
    <citation type="submission" date="2023-03" db="EMBL/GenBank/DDBJ databases">
        <title>WGS of Gossypium arboreum.</title>
        <authorList>
            <person name="Yu D."/>
        </authorList>
    </citation>
    <scope>NUCLEOTIDE SEQUENCE [LARGE SCALE GENOMIC DNA]</scope>
    <source>
        <tissue evidence="1">Leaf</tissue>
    </source>
</reference>
<protein>
    <submittedName>
        <fullName evidence="1">Uncharacterized protein</fullName>
    </submittedName>
</protein>
<accession>A0ABR0PNI5</accession>
<organism evidence="1 2">
    <name type="scientific">Gossypium arboreum</name>
    <name type="common">Tree cotton</name>
    <name type="synonym">Gossypium nanking</name>
    <dbReference type="NCBI Taxonomy" id="29729"/>
    <lineage>
        <taxon>Eukaryota</taxon>
        <taxon>Viridiplantae</taxon>
        <taxon>Streptophyta</taxon>
        <taxon>Embryophyta</taxon>
        <taxon>Tracheophyta</taxon>
        <taxon>Spermatophyta</taxon>
        <taxon>Magnoliopsida</taxon>
        <taxon>eudicotyledons</taxon>
        <taxon>Gunneridae</taxon>
        <taxon>Pentapetalae</taxon>
        <taxon>rosids</taxon>
        <taxon>malvids</taxon>
        <taxon>Malvales</taxon>
        <taxon>Malvaceae</taxon>
        <taxon>Malvoideae</taxon>
        <taxon>Gossypium</taxon>
    </lineage>
</organism>
<evidence type="ECO:0000313" key="1">
    <source>
        <dbReference type="EMBL" id="KAK5825750.1"/>
    </source>
</evidence>
<sequence length="68" mass="7603">MKVATCQNQGKHKAMHIMEKKKSDLATMKANKIFNFGESSNASLVSYLKVRDVVSRQQDKPSDEVMGS</sequence>
<keyword evidence="2" id="KW-1185">Reference proteome</keyword>
<proteinExistence type="predicted"/>
<dbReference type="EMBL" id="JARKNE010000006">
    <property type="protein sequence ID" value="KAK5825750.1"/>
    <property type="molecule type" value="Genomic_DNA"/>
</dbReference>
<comment type="caution">
    <text evidence="1">The sequence shown here is derived from an EMBL/GenBank/DDBJ whole genome shotgun (WGS) entry which is preliminary data.</text>
</comment>
<name>A0ABR0PNI5_GOSAR</name>